<dbReference type="Gene3D" id="3.30.300.30">
    <property type="match status" value="1"/>
</dbReference>
<evidence type="ECO:0000259" key="2">
    <source>
        <dbReference type="Pfam" id="PF00501"/>
    </source>
</evidence>
<gene>
    <name evidence="3" type="ORF">JYB65_13025</name>
</gene>
<evidence type="ECO:0000256" key="1">
    <source>
        <dbReference type="ARBA" id="ARBA00024484"/>
    </source>
</evidence>
<dbReference type="Gene3D" id="3.40.50.12780">
    <property type="entry name" value="N-terminal domain of ligase-like"/>
    <property type="match status" value="1"/>
</dbReference>
<dbReference type="Proteomes" id="UP000664545">
    <property type="component" value="Unassembled WGS sequence"/>
</dbReference>
<dbReference type="SUPFAM" id="SSF56801">
    <property type="entry name" value="Acetyl-CoA synthetase-like"/>
    <property type="match status" value="1"/>
</dbReference>
<dbReference type="Pfam" id="PF00501">
    <property type="entry name" value="AMP-binding"/>
    <property type="match status" value="1"/>
</dbReference>
<dbReference type="PROSITE" id="PS00455">
    <property type="entry name" value="AMP_BINDING"/>
    <property type="match status" value="1"/>
</dbReference>
<proteinExistence type="predicted"/>
<dbReference type="AlphaFoldDB" id="A0A939IJN5"/>
<organism evidence="3 4">
    <name type="scientific">Clostridium aminobutyricum</name>
    <dbReference type="NCBI Taxonomy" id="33953"/>
    <lineage>
        <taxon>Bacteria</taxon>
        <taxon>Bacillati</taxon>
        <taxon>Bacillota</taxon>
        <taxon>Clostridia</taxon>
        <taxon>Eubacteriales</taxon>
        <taxon>Clostridiaceae</taxon>
        <taxon>Clostridium</taxon>
    </lineage>
</organism>
<dbReference type="RefSeq" id="WP_206583124.1">
    <property type="nucleotide sequence ID" value="NZ_JAFJZZ010000008.1"/>
</dbReference>
<dbReference type="InterPro" id="IPR045851">
    <property type="entry name" value="AMP-bd_C_sf"/>
</dbReference>
<protein>
    <submittedName>
        <fullName evidence="3">AMP-binding protein</fullName>
    </submittedName>
</protein>
<sequence>MRKYSEQEYLEIKRKELEHAEAFVKRINDSEDPYIRYKKSRPIMDLKHMIETSAALYGENTAFLVKREKGEPYQPIPYKQALQDINALGTSLIARGMKDKRIAVIGDNSYEWSVTYLATVCGTGVVVPLDKELKANELMQLIANSEVSCVFFAERYEKMFREMLDSGETVLKMLVNLDSKSEQKKVHNLDELLEEGKLLLQGGDRTFLDAQIDRNEMSILLFTSGTTGISKGVMLSHGNITEDLMSAPSVLDIRSTDIFFSILPIHHTYECTCGFLLPLYKGAAIAYCEGLKYITKNLAEAQPTVFMGVPAIFESLYRKIWQSVKKEGKEDLLRKVISLNKKTRKFKIDLGKIFLKDIRAIFGGNMRLLICGGAAINPDILEGLRDFGMNALQGYGLTECAPIAALNPDTATKSASIGRALPNFELKIVDENEEGIGELCVKGGHVMLGYYHMPEATAEVIKDGWFYTGDLGYIDEEGYAYITGRKKNVIITKNGKNVYPEEIEYYLSKIPFILESFVYEKDSDDGSDTLIVAAIRVDEEETAERLGADYADSDVEKLLWEEVDKINEEVPLFKRVKRIVFRKEEFEKNTSKKIKRFAEANKR</sequence>
<dbReference type="PANTHER" id="PTHR43272">
    <property type="entry name" value="LONG-CHAIN-FATTY-ACID--COA LIGASE"/>
    <property type="match status" value="1"/>
</dbReference>
<reference evidence="3" key="1">
    <citation type="submission" date="2021-02" db="EMBL/GenBank/DDBJ databases">
        <title>Abyssanaerobacter marinus gen.nov., sp., nov, anaerobic bacterium isolated from the Onnuri vent field of Indian Ocean and suggestion of Mogibacteriaceae fam. nov., and proposal of reclassification of ambiguous this family's genus member.</title>
        <authorList>
            <person name="Kim Y.J."/>
            <person name="Yang J.-A."/>
        </authorList>
    </citation>
    <scope>NUCLEOTIDE SEQUENCE</scope>
    <source>
        <strain evidence="3">DSM 2634</strain>
    </source>
</reference>
<keyword evidence="4" id="KW-1185">Reference proteome</keyword>
<accession>A0A939IJN5</accession>
<dbReference type="InterPro" id="IPR042099">
    <property type="entry name" value="ANL_N_sf"/>
</dbReference>
<comment type="catalytic activity">
    <reaction evidence="1">
        <text>a long-chain fatty acid + ATP + CoA = a long-chain fatty acyl-CoA + AMP + diphosphate</text>
        <dbReference type="Rhea" id="RHEA:15421"/>
        <dbReference type="ChEBI" id="CHEBI:30616"/>
        <dbReference type="ChEBI" id="CHEBI:33019"/>
        <dbReference type="ChEBI" id="CHEBI:57287"/>
        <dbReference type="ChEBI" id="CHEBI:57560"/>
        <dbReference type="ChEBI" id="CHEBI:83139"/>
        <dbReference type="ChEBI" id="CHEBI:456215"/>
        <dbReference type="EC" id="6.2.1.3"/>
    </reaction>
    <physiologicalReaction direction="left-to-right" evidence="1">
        <dbReference type="Rhea" id="RHEA:15422"/>
    </physiologicalReaction>
</comment>
<dbReference type="InterPro" id="IPR020845">
    <property type="entry name" value="AMP-binding_CS"/>
</dbReference>
<dbReference type="PANTHER" id="PTHR43272:SF52">
    <property type="entry name" value="AMP-DEPENDENT SYNTHETASE_LIGASE DOMAIN-CONTAINING PROTEIN"/>
    <property type="match status" value="1"/>
</dbReference>
<dbReference type="InterPro" id="IPR000873">
    <property type="entry name" value="AMP-dep_synth/lig_dom"/>
</dbReference>
<dbReference type="GO" id="GO:0016020">
    <property type="term" value="C:membrane"/>
    <property type="evidence" value="ECO:0007669"/>
    <property type="project" value="TreeGrafter"/>
</dbReference>
<dbReference type="GO" id="GO:0004467">
    <property type="term" value="F:long-chain fatty acid-CoA ligase activity"/>
    <property type="evidence" value="ECO:0007669"/>
    <property type="project" value="UniProtKB-EC"/>
</dbReference>
<evidence type="ECO:0000313" key="4">
    <source>
        <dbReference type="Proteomes" id="UP000664545"/>
    </source>
</evidence>
<comment type="caution">
    <text evidence="3">The sequence shown here is derived from an EMBL/GenBank/DDBJ whole genome shotgun (WGS) entry which is preliminary data.</text>
</comment>
<name>A0A939IJN5_CLOAM</name>
<dbReference type="EMBL" id="JAFJZZ010000008">
    <property type="protein sequence ID" value="MBN7774281.1"/>
    <property type="molecule type" value="Genomic_DNA"/>
</dbReference>
<evidence type="ECO:0000313" key="3">
    <source>
        <dbReference type="EMBL" id="MBN7774281.1"/>
    </source>
</evidence>
<feature type="domain" description="AMP-dependent synthetase/ligase" evidence="2">
    <location>
        <begin position="51"/>
        <end position="451"/>
    </location>
</feature>